<organism evidence="3 4">
    <name type="scientific">Candidatus Methanoperedens nitratireducens</name>
    <dbReference type="NCBI Taxonomy" id="1392998"/>
    <lineage>
        <taxon>Archaea</taxon>
        <taxon>Methanobacteriati</taxon>
        <taxon>Methanobacteriota</taxon>
        <taxon>Stenosarchaea group</taxon>
        <taxon>Methanomicrobia</taxon>
        <taxon>Methanosarcinales</taxon>
        <taxon>ANME-2 cluster</taxon>
        <taxon>Candidatus Methanoperedentaceae</taxon>
        <taxon>Candidatus Methanoperedens</taxon>
    </lineage>
</organism>
<evidence type="ECO:0000256" key="2">
    <source>
        <dbReference type="SAM" id="Phobius"/>
    </source>
</evidence>
<name>A0A0P8CKE3_9EURY</name>
<accession>A0A0P8CKE3</accession>
<protein>
    <submittedName>
        <fullName evidence="3">Uncharacterized protein</fullName>
    </submittedName>
</protein>
<evidence type="ECO:0000256" key="1">
    <source>
        <dbReference type="SAM" id="MobiDB-lite"/>
    </source>
</evidence>
<gene>
    <name evidence="3" type="ORF">MPEBLZ_01902</name>
</gene>
<reference evidence="3 4" key="1">
    <citation type="submission" date="2015-09" db="EMBL/GenBank/DDBJ databases">
        <title>A metagenomics-based metabolic model of nitrate-dependent anaerobic oxidation of methane by Methanoperedens-like archaea.</title>
        <authorList>
            <person name="Arshad A."/>
            <person name="Speth D.R."/>
            <person name="De Graaf R.M."/>
            <person name="Op Den Camp H.J."/>
            <person name="Jetten M.S."/>
            <person name="Welte C.U."/>
        </authorList>
    </citation>
    <scope>NUCLEOTIDE SEQUENCE [LARGE SCALE GENOMIC DNA]</scope>
</reference>
<proteinExistence type="predicted"/>
<dbReference type="EMBL" id="LKCM01000139">
    <property type="protein sequence ID" value="KPQ43520.1"/>
    <property type="molecule type" value="Genomic_DNA"/>
</dbReference>
<evidence type="ECO:0000313" key="3">
    <source>
        <dbReference type="EMBL" id="KPQ43520.1"/>
    </source>
</evidence>
<dbReference type="AlphaFoldDB" id="A0A0P8CKE3"/>
<feature type="transmembrane region" description="Helical" evidence="2">
    <location>
        <begin position="36"/>
        <end position="56"/>
    </location>
</feature>
<feature type="region of interest" description="Disordered" evidence="1">
    <location>
        <begin position="111"/>
        <end position="135"/>
    </location>
</feature>
<keyword evidence="2" id="KW-1133">Transmembrane helix</keyword>
<sequence>MVLIICLFVFALLLIDLQVYPTLLKAFIASKSKLLVILLKTYPLTSTTFLAVIACLEAQERKNEQKGYQNTNVTALYPPGLKSHRTGLLLYEENGKCDAAKHCAEFPSIGNHSPEQQVNQKWPYRDVTLQSQAET</sequence>
<dbReference type="Proteomes" id="UP000050360">
    <property type="component" value="Unassembled WGS sequence"/>
</dbReference>
<keyword evidence="2" id="KW-0812">Transmembrane</keyword>
<evidence type="ECO:0000313" key="4">
    <source>
        <dbReference type="Proteomes" id="UP000050360"/>
    </source>
</evidence>
<keyword evidence="2" id="KW-0472">Membrane</keyword>
<feature type="compositionally biased region" description="Polar residues" evidence="1">
    <location>
        <begin position="111"/>
        <end position="120"/>
    </location>
</feature>
<comment type="caution">
    <text evidence="3">The sequence shown here is derived from an EMBL/GenBank/DDBJ whole genome shotgun (WGS) entry which is preliminary data.</text>
</comment>